<dbReference type="InterPro" id="IPR011053">
    <property type="entry name" value="Single_hybrid_motif"/>
</dbReference>
<dbReference type="InterPro" id="IPR003016">
    <property type="entry name" value="2-oxoA_DH_lipoyl-BS"/>
</dbReference>
<dbReference type="PANTHER" id="PTHR11715">
    <property type="entry name" value="GLYCINE CLEAVAGE SYSTEM H PROTEIN"/>
    <property type="match status" value="1"/>
</dbReference>
<dbReference type="InterPro" id="IPR033753">
    <property type="entry name" value="GCV_H/Fam206"/>
</dbReference>
<comment type="cofactor">
    <cofactor evidence="1">
        <name>(R)-lipoate</name>
        <dbReference type="ChEBI" id="CHEBI:83088"/>
    </cofactor>
</comment>
<proteinExistence type="predicted"/>
<name>A0A432V4L1_9HYPH</name>
<dbReference type="InterPro" id="IPR002930">
    <property type="entry name" value="GCV_H"/>
</dbReference>
<reference evidence="3 4" key="1">
    <citation type="submission" date="2018-11" db="EMBL/GenBank/DDBJ databases">
        <title>Pseudaminobacter arsenicus sp. nov., an arsenic-resistant bacterium isolated from arsenic-rich aquifers.</title>
        <authorList>
            <person name="Mu Y."/>
        </authorList>
    </citation>
    <scope>NUCLEOTIDE SEQUENCE [LARGE SCALE GENOMIC DNA]</scope>
    <source>
        <strain evidence="3 4">CB3</strain>
    </source>
</reference>
<dbReference type="EMBL" id="RKST01000014">
    <property type="protein sequence ID" value="RUM97087.1"/>
    <property type="molecule type" value="Genomic_DNA"/>
</dbReference>
<gene>
    <name evidence="3" type="ORF">EET67_14565</name>
</gene>
<dbReference type="GO" id="GO:0009249">
    <property type="term" value="P:protein lipoylation"/>
    <property type="evidence" value="ECO:0007669"/>
    <property type="project" value="TreeGrafter"/>
</dbReference>
<dbReference type="GO" id="GO:0019464">
    <property type="term" value="P:glycine decarboxylation via glycine cleavage system"/>
    <property type="evidence" value="ECO:0007669"/>
    <property type="project" value="InterPro"/>
</dbReference>
<dbReference type="Pfam" id="PF01597">
    <property type="entry name" value="GCV_H"/>
    <property type="match status" value="1"/>
</dbReference>
<keyword evidence="4" id="KW-1185">Reference proteome</keyword>
<evidence type="ECO:0000256" key="2">
    <source>
        <dbReference type="ARBA" id="ARBA00022823"/>
    </source>
</evidence>
<dbReference type="GO" id="GO:0005960">
    <property type="term" value="C:glycine cleavage complex"/>
    <property type="evidence" value="ECO:0007669"/>
    <property type="project" value="InterPro"/>
</dbReference>
<dbReference type="OrthoDB" id="9796712at2"/>
<dbReference type="PROSITE" id="PS00189">
    <property type="entry name" value="LIPOYL"/>
    <property type="match status" value="1"/>
</dbReference>
<dbReference type="CDD" id="cd06848">
    <property type="entry name" value="GCS_H"/>
    <property type="match status" value="1"/>
</dbReference>
<dbReference type="GO" id="GO:0005829">
    <property type="term" value="C:cytosol"/>
    <property type="evidence" value="ECO:0007669"/>
    <property type="project" value="TreeGrafter"/>
</dbReference>
<evidence type="ECO:0000313" key="3">
    <source>
        <dbReference type="EMBL" id="RUM97087.1"/>
    </source>
</evidence>
<sequence length="176" mass="18883">MLRPDGRCLHDTRYHGGGLPGPDLLEASMALVRGCSFPDNLFYDVVRHVWYAPHEGGLVRLGITPVGVALAREVLIFTPKRVGKPFEAGRAMATVESAKWVGSVRAGFAGTVEAINEALVAHAASVNSDCYGEGWMMLVRPTDTDWQADLVTGPAVAAAYEAWMEENGFEGCASCT</sequence>
<accession>A0A432V4L1</accession>
<keyword evidence="2" id="KW-0450">Lipoyl</keyword>
<protein>
    <submittedName>
        <fullName evidence="3">Glycine cleavage system protein H</fullName>
    </submittedName>
</protein>
<dbReference type="SUPFAM" id="SSF51230">
    <property type="entry name" value="Single hybrid motif"/>
    <property type="match status" value="1"/>
</dbReference>
<comment type="caution">
    <text evidence="3">The sequence shown here is derived from an EMBL/GenBank/DDBJ whole genome shotgun (WGS) entry which is preliminary data.</text>
</comment>
<dbReference type="Proteomes" id="UP000281647">
    <property type="component" value="Unassembled WGS sequence"/>
</dbReference>
<dbReference type="Gene3D" id="2.40.50.100">
    <property type="match status" value="1"/>
</dbReference>
<dbReference type="AlphaFoldDB" id="A0A432V4L1"/>
<evidence type="ECO:0000313" key="4">
    <source>
        <dbReference type="Proteomes" id="UP000281647"/>
    </source>
</evidence>
<dbReference type="PANTHER" id="PTHR11715:SF3">
    <property type="entry name" value="GLYCINE CLEAVAGE SYSTEM H PROTEIN-RELATED"/>
    <property type="match status" value="1"/>
</dbReference>
<organism evidence="3 4">
    <name type="scientific">Borborobacter arsenicus</name>
    <dbReference type="NCBI Taxonomy" id="1851146"/>
    <lineage>
        <taxon>Bacteria</taxon>
        <taxon>Pseudomonadati</taxon>
        <taxon>Pseudomonadota</taxon>
        <taxon>Alphaproteobacteria</taxon>
        <taxon>Hyphomicrobiales</taxon>
        <taxon>Phyllobacteriaceae</taxon>
        <taxon>Borborobacter</taxon>
    </lineage>
</organism>
<evidence type="ECO:0000256" key="1">
    <source>
        <dbReference type="ARBA" id="ARBA00001938"/>
    </source>
</evidence>